<name>A0A0S4L343_9CAUD</name>
<evidence type="ECO:0000313" key="2">
    <source>
        <dbReference type="Proteomes" id="UP000204441"/>
    </source>
</evidence>
<proteinExistence type="predicted"/>
<accession>A0A0S4L343</accession>
<evidence type="ECO:0000313" key="1">
    <source>
        <dbReference type="EMBL" id="CUR44224.1"/>
    </source>
</evidence>
<dbReference type="GeneID" id="26798975"/>
<dbReference type="RefSeq" id="YP_009222603.1">
    <property type="nucleotide sequence ID" value="NC_029065.1"/>
</dbReference>
<sequence>MERYFIYDALGRIQGNPKGYKTYKGAQTQVDNKLYCLLEGVGLGVHLARTGMKETVQGETFLVSTIKLEKV</sequence>
<reference evidence="2" key="1">
    <citation type="submission" date="2015-10" db="EMBL/GenBank/DDBJ databases">
        <authorList>
            <person name="Millard A."/>
        </authorList>
    </citation>
    <scope>NUCLEOTIDE SEQUENCE [LARGE SCALE GENOMIC DNA]</scope>
</reference>
<dbReference type="KEGG" id="vg:26798975"/>
<dbReference type="Proteomes" id="UP000204441">
    <property type="component" value="Genome"/>
</dbReference>
<organism evidence="1 2">
    <name type="scientific">Pseudomonas phage VCM</name>
    <dbReference type="NCBI Taxonomy" id="1729937"/>
    <lineage>
        <taxon>Viruses</taxon>
        <taxon>Duplodnaviria</taxon>
        <taxon>Heunggongvirae</taxon>
        <taxon>Uroviricota</taxon>
        <taxon>Caudoviricetes</taxon>
        <taxon>Vandenendeviridae</taxon>
        <taxon>Gorskivirinae</taxon>
        <taxon>Kremarvirus</taxon>
        <taxon>Kremarvirus VCM</taxon>
        <taxon>Otagovirus VCM</taxon>
    </lineage>
</organism>
<gene>
    <name evidence="1" type="ORF">VCM_00005</name>
</gene>
<dbReference type="EMBL" id="LN887844">
    <property type="protein sequence ID" value="CUR44224.1"/>
    <property type="molecule type" value="Genomic_DNA"/>
</dbReference>
<protein>
    <submittedName>
        <fullName evidence="1">Uncharacterized protein</fullName>
    </submittedName>
</protein>
<keyword evidence="2" id="KW-1185">Reference proteome</keyword>